<evidence type="ECO:0000313" key="2">
    <source>
        <dbReference type="EMBL" id="AEH10350.1"/>
    </source>
</evidence>
<reference evidence="2" key="1">
    <citation type="journal article" date="2011" name="J. Bacteriol.">
        <title>Genome sequence of 'Candidatus Frankia datiscae' Dg1, the uncultured microsymbiont from nitrogen-fixing root nodules of the dicot Datisca glomerata.</title>
        <authorList>
            <person name="Persson T."/>
            <person name="Benson D.R."/>
            <person name="Normand P."/>
            <person name="Vanden Heuvel B."/>
            <person name="Pujic P."/>
            <person name="Chertkov O."/>
            <person name="Teshima H."/>
            <person name="Bruce D.C."/>
            <person name="Detter C."/>
            <person name="Tapia R."/>
            <person name="Han S."/>
            <person name="Han J."/>
            <person name="Woyke T."/>
            <person name="Pitluck S."/>
            <person name="Pennacchio L."/>
            <person name="Nolan M."/>
            <person name="Ivanova N."/>
            <person name="Pati A."/>
            <person name="Land M.L."/>
            <person name="Pawlowski K."/>
            <person name="Berry A.M."/>
        </authorList>
    </citation>
    <scope>NUCLEOTIDE SEQUENCE</scope>
    <source>
        <strain evidence="2">Dg1</strain>
    </source>
</reference>
<sequence>MLPPSGHYRAVIGAAAPAGPPRGSGRWPAAAPYREAPAADGSKPHMHVCSGRLRLKEAQS</sequence>
<dbReference type="KEGG" id="fsy:FsymDg_3038"/>
<proteinExistence type="predicted"/>
<dbReference type="AlphaFoldDB" id="F8AXJ9"/>
<reference evidence="2" key="2">
    <citation type="submission" date="2011-05" db="EMBL/GenBank/DDBJ databases">
        <title>Complete sequence of chromosome of Frankia symbiont of Datisca glomerata.</title>
        <authorList>
            <consortium name="US DOE Joint Genome Institute"/>
            <person name="Lucas S."/>
            <person name="Han J."/>
            <person name="Lapidus A."/>
            <person name="Cheng J.-F."/>
            <person name="Goodwin L."/>
            <person name="Pitluck S."/>
            <person name="Peters L."/>
            <person name="Mikhailova N."/>
            <person name="Chertkov O."/>
            <person name="Teshima H."/>
            <person name="Han C."/>
            <person name="Tapia R."/>
            <person name="Land M."/>
            <person name="Hauser L."/>
            <person name="Kyrpides N."/>
            <person name="Ivanova N."/>
            <person name="Pagani I."/>
            <person name="Berry A."/>
            <person name="Pawlowski K."/>
            <person name="Persson T."/>
            <person name="Vanden Heuvel B."/>
            <person name="Benson D."/>
            <person name="Woyke T."/>
        </authorList>
    </citation>
    <scope>NUCLEOTIDE SEQUENCE [LARGE SCALE GENOMIC DNA]</scope>
    <source>
        <strain evidence="2">Dg1</strain>
    </source>
</reference>
<name>F8AXJ9_9ACTN</name>
<organism evidence="2 3">
    <name type="scientific">Candidatus Protofrankia datiscae</name>
    <dbReference type="NCBI Taxonomy" id="2716812"/>
    <lineage>
        <taxon>Bacteria</taxon>
        <taxon>Bacillati</taxon>
        <taxon>Actinomycetota</taxon>
        <taxon>Actinomycetes</taxon>
        <taxon>Frankiales</taxon>
        <taxon>Frankiaceae</taxon>
        <taxon>Protofrankia</taxon>
    </lineage>
</organism>
<feature type="compositionally biased region" description="Low complexity" evidence="1">
    <location>
        <begin position="13"/>
        <end position="39"/>
    </location>
</feature>
<dbReference type="EMBL" id="CP002801">
    <property type="protein sequence ID" value="AEH10350.1"/>
    <property type="molecule type" value="Genomic_DNA"/>
</dbReference>
<feature type="region of interest" description="Disordered" evidence="1">
    <location>
        <begin position="13"/>
        <end position="45"/>
    </location>
</feature>
<protein>
    <submittedName>
        <fullName evidence="2">Uncharacterized protein</fullName>
    </submittedName>
</protein>
<evidence type="ECO:0000256" key="1">
    <source>
        <dbReference type="SAM" id="MobiDB-lite"/>
    </source>
</evidence>
<keyword evidence="3" id="KW-1185">Reference proteome</keyword>
<dbReference type="Proteomes" id="UP000001549">
    <property type="component" value="Chromosome"/>
</dbReference>
<dbReference type="STRING" id="656024.FsymDg_3038"/>
<gene>
    <name evidence="2" type="ordered locus">FsymDg_3038</name>
</gene>
<accession>F8AXJ9</accession>
<evidence type="ECO:0000313" key="3">
    <source>
        <dbReference type="Proteomes" id="UP000001549"/>
    </source>
</evidence>
<dbReference type="HOGENOM" id="CLU_2934776_0_0_11"/>